<evidence type="ECO:0000313" key="3">
    <source>
        <dbReference type="Proteomes" id="UP000321393"/>
    </source>
</evidence>
<dbReference type="EMBL" id="SSTD01016718">
    <property type="protein sequence ID" value="TYK00492.1"/>
    <property type="molecule type" value="Genomic_DNA"/>
</dbReference>
<dbReference type="OrthoDB" id="1938551at2759"/>
<dbReference type="Proteomes" id="UP000321393">
    <property type="component" value="Unassembled WGS sequence"/>
</dbReference>
<organism evidence="1 3">
    <name type="scientific">Cucumis melo var. makuwa</name>
    <name type="common">Oriental melon</name>
    <dbReference type="NCBI Taxonomy" id="1194695"/>
    <lineage>
        <taxon>Eukaryota</taxon>
        <taxon>Viridiplantae</taxon>
        <taxon>Streptophyta</taxon>
        <taxon>Embryophyta</taxon>
        <taxon>Tracheophyta</taxon>
        <taxon>Spermatophyta</taxon>
        <taxon>Magnoliopsida</taxon>
        <taxon>eudicotyledons</taxon>
        <taxon>Gunneridae</taxon>
        <taxon>Pentapetalae</taxon>
        <taxon>rosids</taxon>
        <taxon>fabids</taxon>
        <taxon>Cucurbitales</taxon>
        <taxon>Cucurbitaceae</taxon>
        <taxon>Benincaseae</taxon>
        <taxon>Cucumis</taxon>
    </lineage>
</organism>
<name>A0A5A7T8V0_CUCMM</name>
<comment type="caution">
    <text evidence="1">The sequence shown here is derived from an EMBL/GenBank/DDBJ whole genome shotgun (WGS) entry which is preliminary data.</text>
</comment>
<protein>
    <submittedName>
        <fullName evidence="1">LINE-1 retrotransposable element ORF2 protein</fullName>
    </submittedName>
</protein>
<sequence>MGTTCKRIWHMKDGETCNIDATLEKVFIDHFTNIYAKIPSITWLIENLDWSPITSISGERLCDPFDEKEVSSILHSFENNKAPGSDGFTMEFLKHNWNHLNKDIMAIFSDFSKKERLKDTLPHMISEYQMTFVNGRQITDAILTANEGH</sequence>
<evidence type="ECO:0000313" key="1">
    <source>
        <dbReference type="EMBL" id="KAA0039308.1"/>
    </source>
</evidence>
<dbReference type="EMBL" id="SSTE01018412">
    <property type="protein sequence ID" value="KAA0039308.1"/>
    <property type="molecule type" value="Genomic_DNA"/>
</dbReference>
<dbReference type="Proteomes" id="UP000321947">
    <property type="component" value="Unassembled WGS sequence"/>
</dbReference>
<evidence type="ECO:0000313" key="4">
    <source>
        <dbReference type="Proteomes" id="UP000321947"/>
    </source>
</evidence>
<proteinExistence type="predicted"/>
<gene>
    <name evidence="2" type="ORF">E5676_scaffold169G001010</name>
    <name evidence="1" type="ORF">E6C27_scaffold64G001030</name>
</gene>
<accession>A0A5A7T8V0</accession>
<dbReference type="AlphaFoldDB" id="A0A5A7T8V0"/>
<reference evidence="3 4" key="1">
    <citation type="submission" date="2019-08" db="EMBL/GenBank/DDBJ databases">
        <title>Draft genome sequences of two oriental melons (Cucumis melo L. var makuwa).</title>
        <authorList>
            <person name="Kwon S.-Y."/>
        </authorList>
    </citation>
    <scope>NUCLEOTIDE SEQUENCE [LARGE SCALE GENOMIC DNA]</scope>
    <source>
        <strain evidence="4">cv. Chang Bougi</strain>
        <strain evidence="3">cv. SW 3</strain>
        <tissue evidence="1">Leaf</tissue>
    </source>
</reference>
<evidence type="ECO:0000313" key="2">
    <source>
        <dbReference type="EMBL" id="TYK00492.1"/>
    </source>
</evidence>